<dbReference type="InterPro" id="IPR029068">
    <property type="entry name" value="Glyas_Bleomycin-R_OHBP_Dase"/>
</dbReference>
<sequence>MNENPFPRMHVSFYVSNLQNTIDFYSKFFNKPVDKVEPGYAKFILAEPSLVISFLENKSRVKENFGHLGIQVETPELLEEKKTLVASSGLSIKEELGTNCCYAQQDKFWVHDPDNIAWEVYYFHKDVAFNDPHYSKPTSACCAPEEAKTKQLEGDEKEACCEVESCGC</sequence>
<dbReference type="InterPro" id="IPR049789">
    <property type="entry name" value="ArsI/CadI-like"/>
</dbReference>
<dbReference type="PROSITE" id="PS51819">
    <property type="entry name" value="VOC"/>
    <property type="match status" value="1"/>
</dbReference>
<proteinExistence type="predicted"/>
<name>A0ABT8KJH9_9BACT</name>
<dbReference type="InterPro" id="IPR037523">
    <property type="entry name" value="VOC_core"/>
</dbReference>
<dbReference type="NCBIfam" id="NF041414">
    <property type="entry name" value="ArsI_CadI_VOC"/>
    <property type="match status" value="1"/>
</dbReference>
<reference evidence="2" key="1">
    <citation type="submission" date="2023-06" db="EMBL/GenBank/DDBJ databases">
        <title>Genomic of Parafulvivirga corallium.</title>
        <authorList>
            <person name="Wang G."/>
        </authorList>
    </citation>
    <scope>NUCLEOTIDE SEQUENCE</scope>
    <source>
        <strain evidence="2">BMA10</strain>
    </source>
</reference>
<dbReference type="PANTHER" id="PTHR41294">
    <property type="entry name" value="CADMIUM-INDUCED PROTEIN CADI"/>
    <property type="match status" value="1"/>
</dbReference>
<protein>
    <submittedName>
        <fullName evidence="2">ArsI/CadI family heavy metal resistance metalloenzyme</fullName>
    </submittedName>
</protein>
<comment type="caution">
    <text evidence="2">The sequence shown here is derived from an EMBL/GenBank/DDBJ whole genome shotgun (WGS) entry which is preliminary data.</text>
</comment>
<evidence type="ECO:0000313" key="3">
    <source>
        <dbReference type="Proteomes" id="UP001172082"/>
    </source>
</evidence>
<dbReference type="PANTHER" id="PTHR41294:SF1">
    <property type="entry name" value="CADMIUM-INDUCED PROTEIN CADI"/>
    <property type="match status" value="1"/>
</dbReference>
<organism evidence="2 3">
    <name type="scientific">Splendidivirga corallicola</name>
    <dbReference type="NCBI Taxonomy" id="3051826"/>
    <lineage>
        <taxon>Bacteria</taxon>
        <taxon>Pseudomonadati</taxon>
        <taxon>Bacteroidota</taxon>
        <taxon>Cytophagia</taxon>
        <taxon>Cytophagales</taxon>
        <taxon>Splendidivirgaceae</taxon>
        <taxon>Splendidivirga</taxon>
    </lineage>
</organism>
<evidence type="ECO:0000259" key="1">
    <source>
        <dbReference type="PROSITE" id="PS51819"/>
    </source>
</evidence>
<dbReference type="Proteomes" id="UP001172082">
    <property type="component" value="Unassembled WGS sequence"/>
</dbReference>
<dbReference type="Pfam" id="PF00903">
    <property type="entry name" value="Glyoxalase"/>
    <property type="match status" value="1"/>
</dbReference>
<dbReference type="InterPro" id="IPR004360">
    <property type="entry name" value="Glyas_Fos-R_dOase_dom"/>
</dbReference>
<dbReference type="RefSeq" id="WP_346750890.1">
    <property type="nucleotide sequence ID" value="NZ_JAUJEA010000002.1"/>
</dbReference>
<evidence type="ECO:0000313" key="2">
    <source>
        <dbReference type="EMBL" id="MDN5200860.1"/>
    </source>
</evidence>
<dbReference type="SUPFAM" id="SSF54593">
    <property type="entry name" value="Glyoxalase/Bleomycin resistance protein/Dihydroxybiphenyl dioxygenase"/>
    <property type="match status" value="1"/>
</dbReference>
<keyword evidence="3" id="KW-1185">Reference proteome</keyword>
<feature type="domain" description="VOC" evidence="1">
    <location>
        <begin position="7"/>
        <end position="123"/>
    </location>
</feature>
<dbReference type="Gene3D" id="3.10.180.10">
    <property type="entry name" value="2,3-Dihydroxybiphenyl 1,2-Dioxygenase, domain 1"/>
    <property type="match status" value="1"/>
</dbReference>
<accession>A0ABT8KJH9</accession>
<dbReference type="EMBL" id="JAUJEA010000002">
    <property type="protein sequence ID" value="MDN5200860.1"/>
    <property type="molecule type" value="Genomic_DNA"/>
</dbReference>
<dbReference type="InterPro" id="IPR052393">
    <property type="entry name" value="Cadmium-induced_rsp"/>
</dbReference>
<gene>
    <name evidence="2" type="ORF">QQ008_05795</name>
</gene>